<keyword evidence="5 13" id="KW-0547">Nucleotide-binding</keyword>
<dbReference type="PANTHER" id="PTHR23090:SF7">
    <property type="entry name" value="NH(3)-DEPENDENT NAD(+) SYNTHETASE"/>
    <property type="match status" value="1"/>
</dbReference>
<evidence type="ECO:0000313" key="18">
    <source>
        <dbReference type="Proteomes" id="UP000310541"/>
    </source>
</evidence>
<feature type="binding site" evidence="13">
    <location>
        <position position="179"/>
    </location>
    <ligand>
        <name>deamido-NAD(+)</name>
        <dbReference type="ChEBI" id="CHEBI:58437"/>
        <note>ligand shared between two neighboring subunits</note>
    </ligand>
</feature>
<feature type="binding site" evidence="13">
    <location>
        <position position="210"/>
    </location>
    <ligand>
        <name>ATP</name>
        <dbReference type="ChEBI" id="CHEBI:30616"/>
    </ligand>
</feature>
<organism evidence="17 18">
    <name type="scientific">Guptibacillus hwajinpoensis</name>
    <dbReference type="NCBI Taxonomy" id="208199"/>
    <lineage>
        <taxon>Bacteria</taxon>
        <taxon>Bacillati</taxon>
        <taxon>Bacillota</taxon>
        <taxon>Bacilli</taxon>
        <taxon>Bacillales</taxon>
        <taxon>Guptibacillaceae</taxon>
        <taxon>Guptibacillus</taxon>
    </lineage>
</organism>
<evidence type="ECO:0000259" key="16">
    <source>
        <dbReference type="Pfam" id="PF02540"/>
    </source>
</evidence>
<dbReference type="GO" id="GO:0004359">
    <property type="term" value="F:glutaminase activity"/>
    <property type="evidence" value="ECO:0007669"/>
    <property type="project" value="InterPro"/>
</dbReference>
<dbReference type="UniPathway" id="UPA00253">
    <property type="reaction ID" value="UER00333"/>
</dbReference>
<evidence type="ECO:0000256" key="14">
    <source>
        <dbReference type="RuleBase" id="RU003811"/>
    </source>
</evidence>
<evidence type="ECO:0000256" key="10">
    <source>
        <dbReference type="ARBA" id="ARBA00055966"/>
    </source>
</evidence>
<dbReference type="SUPFAM" id="SSF52402">
    <property type="entry name" value="Adenine nucleotide alpha hydrolases-like"/>
    <property type="match status" value="1"/>
</dbReference>
<protein>
    <recommendedName>
        <fullName evidence="12 13">NH(3)-dependent NAD(+) synthetase</fullName>
        <ecNumber evidence="11 13">6.3.1.5</ecNumber>
    </recommendedName>
</protein>
<keyword evidence="3 13" id="KW-0436">Ligase</keyword>
<dbReference type="EC" id="6.3.1.5" evidence="11 13"/>
<dbReference type="GO" id="GO:0005524">
    <property type="term" value="F:ATP binding"/>
    <property type="evidence" value="ECO:0007669"/>
    <property type="project" value="UniProtKB-UniRule"/>
</dbReference>
<dbReference type="FunFam" id="3.40.50.620:FF:000015">
    <property type="entry name" value="NH(3)-dependent NAD(+) synthetase"/>
    <property type="match status" value="1"/>
</dbReference>
<feature type="binding site" description="in other chain" evidence="13">
    <location>
        <begin position="259"/>
        <end position="260"/>
    </location>
    <ligand>
        <name>deamido-NAD(+)</name>
        <dbReference type="ChEBI" id="CHEBI:58437"/>
        <note>ligand shared between two neighboring subunits</note>
    </ligand>
</feature>
<evidence type="ECO:0000256" key="2">
    <source>
        <dbReference type="ARBA" id="ARBA00011738"/>
    </source>
</evidence>
<dbReference type="NCBIfam" id="NF001979">
    <property type="entry name" value="PRK00768.1"/>
    <property type="match status" value="1"/>
</dbReference>
<feature type="binding site" evidence="13">
    <location>
        <position position="188"/>
    </location>
    <ligand>
        <name>ATP</name>
        <dbReference type="ChEBI" id="CHEBI:30616"/>
    </ligand>
</feature>
<gene>
    <name evidence="13 17" type="primary">nadE</name>
    <name evidence="17" type="ORF">FBF83_13325</name>
</gene>
<dbReference type="EMBL" id="SWFM01000003">
    <property type="protein sequence ID" value="TKD70219.1"/>
    <property type="molecule type" value="Genomic_DNA"/>
</dbReference>
<name>A0A4U1MG24_9BACL</name>
<feature type="domain" description="NAD/GMP synthase" evidence="16">
    <location>
        <begin position="24"/>
        <end position="264"/>
    </location>
</feature>
<keyword evidence="8 13" id="KW-0520">NAD</keyword>
<dbReference type="Gene3D" id="3.40.50.620">
    <property type="entry name" value="HUPs"/>
    <property type="match status" value="1"/>
</dbReference>
<dbReference type="InterPro" id="IPR022310">
    <property type="entry name" value="NAD/GMP_synthase"/>
</dbReference>
<dbReference type="RefSeq" id="WP_136947632.1">
    <property type="nucleotide sequence ID" value="NZ_SWFM01000003.1"/>
</dbReference>
<evidence type="ECO:0000256" key="11">
    <source>
        <dbReference type="ARBA" id="ARBA00066987"/>
    </source>
</evidence>
<dbReference type="GO" id="GO:0046872">
    <property type="term" value="F:metal ion binding"/>
    <property type="evidence" value="ECO:0007669"/>
    <property type="project" value="UniProtKB-KW"/>
</dbReference>
<dbReference type="GO" id="GO:0005737">
    <property type="term" value="C:cytoplasm"/>
    <property type="evidence" value="ECO:0007669"/>
    <property type="project" value="InterPro"/>
</dbReference>
<evidence type="ECO:0000256" key="12">
    <source>
        <dbReference type="ARBA" id="ARBA00070926"/>
    </source>
</evidence>
<evidence type="ECO:0000256" key="15">
    <source>
        <dbReference type="RuleBase" id="RU003812"/>
    </source>
</evidence>
<feature type="binding site" evidence="13">
    <location>
        <position position="52"/>
    </location>
    <ligand>
        <name>Mg(2+)</name>
        <dbReference type="ChEBI" id="CHEBI:18420"/>
    </ligand>
</feature>
<dbReference type="InterPro" id="IPR022926">
    <property type="entry name" value="NH(3)-dep_NAD(+)_synth"/>
</dbReference>
<proteinExistence type="inferred from homology"/>
<feature type="binding site" evidence="13">
    <location>
        <begin position="46"/>
        <end position="53"/>
    </location>
    <ligand>
        <name>ATP</name>
        <dbReference type="ChEBI" id="CHEBI:30616"/>
    </ligand>
</feature>
<dbReference type="PANTHER" id="PTHR23090">
    <property type="entry name" value="NH 3 /GLUTAMINE-DEPENDENT NAD + SYNTHETASE"/>
    <property type="match status" value="1"/>
</dbReference>
<evidence type="ECO:0000256" key="6">
    <source>
        <dbReference type="ARBA" id="ARBA00022840"/>
    </source>
</evidence>
<sequence>MRELQKEIVEELGVQPSIDVKEEVSKRIGFLKAYLKKSGTTGFVLGISGGQDSSLAGRLAQLAVEELREEGTEASFIAVRLPYGEQKDEDDAQAALRFIKPDQTVTINIKPAVDASVSTYLEATGNELTDFTKGNNKARERMIAQYNIAGDEKKLVIGTDHAAEAVTGFYTKHGDGACDITPLFGLNKRQGRAILEYFGMPEHLVEKVPTADLEDDRPALPDEEALGVSYDQIDDYLEGREVPEKAAKTIESHFVKTRHKRNMAATIFDNWWK</sequence>
<evidence type="ECO:0000313" key="17">
    <source>
        <dbReference type="EMBL" id="TKD70219.1"/>
    </source>
</evidence>
<feature type="binding site" evidence="13">
    <location>
        <position position="159"/>
    </location>
    <ligand>
        <name>ATP</name>
        <dbReference type="ChEBI" id="CHEBI:30616"/>
    </ligand>
</feature>
<evidence type="ECO:0000256" key="4">
    <source>
        <dbReference type="ARBA" id="ARBA00022723"/>
    </source>
</evidence>
<evidence type="ECO:0000256" key="13">
    <source>
        <dbReference type="HAMAP-Rule" id="MF_00193"/>
    </source>
</evidence>
<evidence type="ECO:0000256" key="9">
    <source>
        <dbReference type="ARBA" id="ARBA00051206"/>
    </source>
</evidence>
<comment type="function">
    <text evidence="10 13">Catalyzes the ATP-dependent amidation of deamido-NAD to form NAD. Uses ammonia as a nitrogen source.</text>
</comment>
<reference evidence="17 18" key="1">
    <citation type="submission" date="2019-04" db="EMBL/GenBank/DDBJ databases">
        <title>Genome sequence of Bacillus hwajinpoensis strain Y2.</title>
        <authorList>
            <person name="Fair J.L."/>
            <person name="Maclea K.S."/>
        </authorList>
    </citation>
    <scope>NUCLEOTIDE SEQUENCE [LARGE SCALE GENOMIC DNA]</scope>
    <source>
        <strain evidence="17 18">Y2</strain>
    </source>
</reference>
<dbReference type="InterPro" id="IPR014729">
    <property type="entry name" value="Rossmann-like_a/b/a_fold"/>
</dbReference>
<evidence type="ECO:0000256" key="1">
    <source>
        <dbReference type="ARBA" id="ARBA00005859"/>
    </source>
</evidence>
<evidence type="ECO:0000256" key="5">
    <source>
        <dbReference type="ARBA" id="ARBA00022741"/>
    </source>
</evidence>
<evidence type="ECO:0000256" key="7">
    <source>
        <dbReference type="ARBA" id="ARBA00022842"/>
    </source>
</evidence>
<evidence type="ECO:0000256" key="8">
    <source>
        <dbReference type="ARBA" id="ARBA00023027"/>
    </source>
</evidence>
<dbReference type="GO" id="GO:0008795">
    <property type="term" value="F:NAD+ synthase activity"/>
    <property type="evidence" value="ECO:0007669"/>
    <property type="project" value="UniProtKB-UniRule"/>
</dbReference>
<dbReference type="CDD" id="cd00553">
    <property type="entry name" value="NAD_synthase"/>
    <property type="match status" value="1"/>
</dbReference>
<dbReference type="Pfam" id="PF02540">
    <property type="entry name" value="NAD_synthase"/>
    <property type="match status" value="1"/>
</dbReference>
<feature type="binding site" description="in other chain" evidence="13">
    <location>
        <position position="139"/>
    </location>
    <ligand>
        <name>deamido-NAD(+)</name>
        <dbReference type="ChEBI" id="CHEBI:58437"/>
        <note>ligand shared between two neighboring subunits</note>
    </ligand>
</feature>
<comment type="caution">
    <text evidence="17">The sequence shown here is derived from an EMBL/GenBank/DDBJ whole genome shotgun (WGS) entry which is preliminary data.</text>
</comment>
<keyword evidence="6 13" id="KW-0067">ATP-binding</keyword>
<dbReference type="InterPro" id="IPR003694">
    <property type="entry name" value="NAD_synthase"/>
</dbReference>
<comment type="similarity">
    <text evidence="1 13 14">Belongs to the NAD synthetase family.</text>
</comment>
<accession>A0A4U1MG24</accession>
<feature type="binding site" evidence="13">
    <location>
        <position position="164"/>
    </location>
    <ligand>
        <name>Mg(2+)</name>
        <dbReference type="ChEBI" id="CHEBI:18420"/>
    </ligand>
</feature>
<dbReference type="AlphaFoldDB" id="A0A4U1MG24"/>
<keyword evidence="7 13" id="KW-0460">Magnesium</keyword>
<comment type="subunit">
    <text evidence="2 13">Homodimer.</text>
</comment>
<dbReference type="NCBIfam" id="TIGR00552">
    <property type="entry name" value="nadE"/>
    <property type="match status" value="1"/>
</dbReference>
<feature type="binding site" description="in other chain" evidence="13">
    <location>
        <position position="172"/>
    </location>
    <ligand>
        <name>deamido-NAD(+)</name>
        <dbReference type="ChEBI" id="CHEBI:58437"/>
        <note>ligand shared between two neighboring subunits</note>
    </ligand>
</feature>
<comment type="catalytic activity">
    <reaction evidence="9 13 15">
        <text>deamido-NAD(+) + NH4(+) + ATP = AMP + diphosphate + NAD(+) + H(+)</text>
        <dbReference type="Rhea" id="RHEA:21188"/>
        <dbReference type="ChEBI" id="CHEBI:15378"/>
        <dbReference type="ChEBI" id="CHEBI:28938"/>
        <dbReference type="ChEBI" id="CHEBI:30616"/>
        <dbReference type="ChEBI" id="CHEBI:33019"/>
        <dbReference type="ChEBI" id="CHEBI:57540"/>
        <dbReference type="ChEBI" id="CHEBI:58437"/>
        <dbReference type="ChEBI" id="CHEBI:456215"/>
        <dbReference type="EC" id="6.3.1.5"/>
    </reaction>
</comment>
<dbReference type="GO" id="GO:0003952">
    <property type="term" value="F:NAD+ synthase (glutamine-hydrolyzing) activity"/>
    <property type="evidence" value="ECO:0007669"/>
    <property type="project" value="InterPro"/>
</dbReference>
<dbReference type="HAMAP" id="MF_00193">
    <property type="entry name" value="NadE_ammonia_dep"/>
    <property type="match status" value="1"/>
</dbReference>
<keyword evidence="4 13" id="KW-0479">Metal-binding</keyword>
<comment type="pathway">
    <text evidence="13">Cofactor biosynthesis; NAD(+) biosynthesis; NAD(+) from deamido-NAD(+) (ammonia route): step 1/1.</text>
</comment>
<evidence type="ECO:0000256" key="3">
    <source>
        <dbReference type="ARBA" id="ARBA00022598"/>
    </source>
</evidence>
<dbReference type="Proteomes" id="UP000310541">
    <property type="component" value="Unassembled WGS sequence"/>
</dbReference>
<dbReference type="GO" id="GO:0009435">
    <property type="term" value="P:NAD+ biosynthetic process"/>
    <property type="evidence" value="ECO:0007669"/>
    <property type="project" value="UniProtKB-UniRule"/>
</dbReference>
<dbReference type="OrthoDB" id="9803818at2"/>